<comment type="caution">
    <text evidence="2">The sequence shown here is derived from an EMBL/GenBank/DDBJ whole genome shotgun (WGS) entry which is preliminary data.</text>
</comment>
<keyword evidence="3" id="KW-1185">Reference proteome</keyword>
<keyword evidence="1" id="KW-0732">Signal</keyword>
<name>A0A4V2Y3B0_9ACTN</name>
<sequence>MPRRTRARLRRLWRSGLVAALTMVVAAVFASPSAAANRQADHPSPDWTPPTQYAQGLDEVWRHMESTYGNLLGFRNYGWDQLMANGGRLQYCVRWESNTPVTTQMRDQINASIQRQWSKWFEGLRGWGNFPYASVPVQVVGWAARDRSLLQWNDNSVDLYIGNLDGAGAPRCAPACDRFYHQDGNYSQCPGGAARHFDQSLWLTDGFGGGAGGDWGQRMGREYYMGAVNQDNIHILLHEMGHTLGLDDFYDWTPTGVSNFLMRAGSATQITEFDRWMSRDFWRHLRSRYGL</sequence>
<gene>
    <name evidence="2" type="ORF">E1283_11415</name>
</gene>
<proteinExistence type="predicted"/>
<feature type="signal peptide" evidence="1">
    <location>
        <begin position="1"/>
        <end position="30"/>
    </location>
</feature>
<feature type="chain" id="PRO_5039217177" description="Cellulose-binding protein" evidence="1">
    <location>
        <begin position="31"/>
        <end position="291"/>
    </location>
</feature>
<dbReference type="AlphaFoldDB" id="A0A4V2Y3B0"/>
<dbReference type="EMBL" id="SMKI01000094">
    <property type="protein sequence ID" value="TDC75795.1"/>
    <property type="molecule type" value="Genomic_DNA"/>
</dbReference>
<evidence type="ECO:0000256" key="1">
    <source>
        <dbReference type="SAM" id="SignalP"/>
    </source>
</evidence>
<dbReference type="Proteomes" id="UP000295345">
    <property type="component" value="Unassembled WGS sequence"/>
</dbReference>
<dbReference type="PANTHER" id="PTHR35606:SF4">
    <property type="entry name" value="CELLULOSE-BINDING FAMILY II PROTEIN"/>
    <property type="match status" value="1"/>
</dbReference>
<dbReference type="RefSeq" id="WP_132817856.1">
    <property type="nucleotide sequence ID" value="NZ_SMKI01000094.1"/>
</dbReference>
<reference evidence="2 3" key="1">
    <citation type="submission" date="2019-03" db="EMBL/GenBank/DDBJ databases">
        <title>Draft genome sequences of novel Actinobacteria.</title>
        <authorList>
            <person name="Sahin N."/>
            <person name="Ay H."/>
            <person name="Saygin H."/>
        </authorList>
    </citation>
    <scope>NUCLEOTIDE SEQUENCE [LARGE SCALE GENOMIC DNA]</scope>
    <source>
        <strain evidence="2 3">DSM 41900</strain>
    </source>
</reference>
<dbReference type="PANTHER" id="PTHR35606">
    <property type="entry name" value="CELLULOSE-BINDING FAMILY II PROTEIN"/>
    <property type="match status" value="1"/>
</dbReference>
<protein>
    <recommendedName>
        <fullName evidence="4">Cellulose-binding protein</fullName>
    </recommendedName>
</protein>
<evidence type="ECO:0008006" key="4">
    <source>
        <dbReference type="Google" id="ProtNLM"/>
    </source>
</evidence>
<dbReference type="OrthoDB" id="4816645at2"/>
<evidence type="ECO:0000313" key="2">
    <source>
        <dbReference type="EMBL" id="TDC75795.1"/>
    </source>
</evidence>
<organism evidence="2 3">
    <name type="scientific">Streptomyces hainanensis</name>
    <dbReference type="NCBI Taxonomy" id="402648"/>
    <lineage>
        <taxon>Bacteria</taxon>
        <taxon>Bacillati</taxon>
        <taxon>Actinomycetota</taxon>
        <taxon>Actinomycetes</taxon>
        <taxon>Kitasatosporales</taxon>
        <taxon>Streptomycetaceae</taxon>
        <taxon>Streptomyces</taxon>
    </lineage>
</organism>
<accession>A0A4V2Y3B0</accession>
<evidence type="ECO:0000313" key="3">
    <source>
        <dbReference type="Proteomes" id="UP000295345"/>
    </source>
</evidence>
<dbReference type="SUPFAM" id="SSF55486">
    <property type="entry name" value="Metalloproteases ('zincins'), catalytic domain"/>
    <property type="match status" value="1"/>
</dbReference>